<dbReference type="EnsemblPlants" id="TuG1812G0500003401.01.T02">
    <property type="protein sequence ID" value="TuG1812G0500003401.01.T02"/>
    <property type="gene ID" value="TuG1812G0500003401.01"/>
</dbReference>
<dbReference type="Gramene" id="TuG1812G0300004765.01.T03">
    <property type="protein sequence ID" value="TuG1812G0300004765.01.T03"/>
    <property type="gene ID" value="TuG1812G0300004765.01"/>
</dbReference>
<dbReference type="Gramene" id="TuG1812G0300004761.01.T03">
    <property type="protein sequence ID" value="TuG1812G0300004761.01.T03"/>
    <property type="gene ID" value="TuG1812G0300004761.01"/>
</dbReference>
<name>A0A8R7PZA6_TRIUA</name>
<gene>
    <name evidence="2" type="primary">LOC125549056</name>
</gene>
<evidence type="ECO:0000313" key="2">
    <source>
        <dbReference type="EnsemblPlants" id="TuG1812G0300004761.01.T03"/>
    </source>
</evidence>
<dbReference type="AlphaFoldDB" id="A0A8R7PZA6"/>
<protein>
    <submittedName>
        <fullName evidence="2">Uncharacterized protein</fullName>
    </submittedName>
</protein>
<keyword evidence="1" id="KW-0472">Membrane</keyword>
<keyword evidence="3" id="KW-1185">Reference proteome</keyword>
<reference evidence="3" key="1">
    <citation type="journal article" date="2013" name="Nature">
        <title>Draft genome of the wheat A-genome progenitor Triticum urartu.</title>
        <authorList>
            <person name="Ling H.Q."/>
            <person name="Zhao S."/>
            <person name="Liu D."/>
            <person name="Wang J."/>
            <person name="Sun H."/>
            <person name="Zhang C."/>
            <person name="Fan H."/>
            <person name="Li D."/>
            <person name="Dong L."/>
            <person name="Tao Y."/>
            <person name="Gao C."/>
            <person name="Wu H."/>
            <person name="Li Y."/>
            <person name="Cui Y."/>
            <person name="Guo X."/>
            <person name="Zheng S."/>
            <person name="Wang B."/>
            <person name="Yu K."/>
            <person name="Liang Q."/>
            <person name="Yang W."/>
            <person name="Lou X."/>
            <person name="Chen J."/>
            <person name="Feng M."/>
            <person name="Jian J."/>
            <person name="Zhang X."/>
            <person name="Luo G."/>
            <person name="Jiang Y."/>
            <person name="Liu J."/>
            <person name="Wang Z."/>
            <person name="Sha Y."/>
            <person name="Zhang B."/>
            <person name="Wu H."/>
            <person name="Tang D."/>
            <person name="Shen Q."/>
            <person name="Xue P."/>
            <person name="Zou S."/>
            <person name="Wang X."/>
            <person name="Liu X."/>
            <person name="Wang F."/>
            <person name="Yang Y."/>
            <person name="An X."/>
            <person name="Dong Z."/>
            <person name="Zhang K."/>
            <person name="Zhang X."/>
            <person name="Luo M.C."/>
            <person name="Dvorak J."/>
            <person name="Tong Y."/>
            <person name="Wang J."/>
            <person name="Yang H."/>
            <person name="Li Z."/>
            <person name="Wang D."/>
            <person name="Zhang A."/>
            <person name="Wang J."/>
        </authorList>
    </citation>
    <scope>NUCLEOTIDE SEQUENCE</scope>
    <source>
        <strain evidence="3">cv. G1812</strain>
    </source>
</reference>
<dbReference type="EnsemblPlants" id="TuG1812G0300004765.01.T03">
    <property type="protein sequence ID" value="TuG1812G0300004765.01.T03"/>
    <property type="gene ID" value="TuG1812G0300004765.01"/>
</dbReference>
<sequence length="43" mass="4992">HLKSLYIVVEYTVVNSTDICVSVIWLFGLNLQSKGEDMQYRKT</sequence>
<proteinExistence type="predicted"/>
<evidence type="ECO:0000256" key="1">
    <source>
        <dbReference type="SAM" id="Phobius"/>
    </source>
</evidence>
<organism evidence="2 3">
    <name type="scientific">Triticum urartu</name>
    <name type="common">Red wild einkorn</name>
    <name type="synonym">Crithodium urartu</name>
    <dbReference type="NCBI Taxonomy" id="4572"/>
    <lineage>
        <taxon>Eukaryota</taxon>
        <taxon>Viridiplantae</taxon>
        <taxon>Streptophyta</taxon>
        <taxon>Embryophyta</taxon>
        <taxon>Tracheophyta</taxon>
        <taxon>Spermatophyta</taxon>
        <taxon>Magnoliopsida</taxon>
        <taxon>Liliopsida</taxon>
        <taxon>Poales</taxon>
        <taxon>Poaceae</taxon>
        <taxon>BOP clade</taxon>
        <taxon>Pooideae</taxon>
        <taxon>Triticodae</taxon>
        <taxon>Triticeae</taxon>
        <taxon>Triticinae</taxon>
        <taxon>Triticum</taxon>
    </lineage>
</organism>
<evidence type="ECO:0000313" key="3">
    <source>
        <dbReference type="Proteomes" id="UP000015106"/>
    </source>
</evidence>
<reference evidence="2" key="3">
    <citation type="submission" date="2022-06" db="UniProtKB">
        <authorList>
            <consortium name="EnsemblPlants"/>
        </authorList>
    </citation>
    <scope>IDENTIFICATION</scope>
</reference>
<reference evidence="2" key="2">
    <citation type="submission" date="2018-03" db="EMBL/GenBank/DDBJ databases">
        <title>The Triticum urartu genome reveals the dynamic nature of wheat genome evolution.</title>
        <authorList>
            <person name="Ling H."/>
            <person name="Ma B."/>
            <person name="Shi X."/>
            <person name="Liu H."/>
            <person name="Dong L."/>
            <person name="Sun H."/>
            <person name="Cao Y."/>
            <person name="Gao Q."/>
            <person name="Zheng S."/>
            <person name="Li Y."/>
            <person name="Yu Y."/>
            <person name="Du H."/>
            <person name="Qi M."/>
            <person name="Li Y."/>
            <person name="Yu H."/>
            <person name="Cui Y."/>
            <person name="Wang N."/>
            <person name="Chen C."/>
            <person name="Wu H."/>
            <person name="Zhao Y."/>
            <person name="Zhang J."/>
            <person name="Li Y."/>
            <person name="Zhou W."/>
            <person name="Zhang B."/>
            <person name="Hu W."/>
            <person name="Eijk M."/>
            <person name="Tang J."/>
            <person name="Witsenboer H."/>
            <person name="Zhao S."/>
            <person name="Li Z."/>
            <person name="Zhang A."/>
            <person name="Wang D."/>
            <person name="Liang C."/>
        </authorList>
    </citation>
    <scope>NUCLEOTIDE SEQUENCE [LARGE SCALE GENOMIC DNA]</scope>
    <source>
        <strain evidence="2">cv. G1812</strain>
    </source>
</reference>
<dbReference type="Proteomes" id="UP000015106">
    <property type="component" value="Chromosome 3"/>
</dbReference>
<keyword evidence="1" id="KW-0812">Transmembrane</keyword>
<dbReference type="Gramene" id="TuG1812G0500003401.01.T02">
    <property type="protein sequence ID" value="TuG1812G0500003401.01.T02"/>
    <property type="gene ID" value="TuG1812G0500003401.01"/>
</dbReference>
<dbReference type="EnsemblPlants" id="TuG1812G0300004761.01.T03">
    <property type="protein sequence ID" value="TuG1812G0300004761.01.T03"/>
    <property type="gene ID" value="TuG1812G0300004761.01"/>
</dbReference>
<accession>A0A8R7PZA6</accession>
<dbReference type="Proteomes" id="UP000015106">
    <property type="component" value="Chromosome 5"/>
</dbReference>
<keyword evidence="1" id="KW-1133">Transmembrane helix</keyword>
<feature type="transmembrane region" description="Helical" evidence="1">
    <location>
        <begin position="12"/>
        <end position="31"/>
    </location>
</feature>